<dbReference type="AlphaFoldDB" id="A0A5K7X2K3"/>
<dbReference type="SUPFAM" id="SSF54523">
    <property type="entry name" value="Pili subunits"/>
    <property type="match status" value="1"/>
</dbReference>
<dbReference type="InterPro" id="IPR012902">
    <property type="entry name" value="N_methyl_site"/>
</dbReference>
<keyword evidence="4" id="KW-1185">Reference proteome</keyword>
<sequence>MSCSLRTPTRASQRRDNRRRGFTLVELLVVIAIIGVLVALLLPAVQAAREAARRRSCTNNLKQLGLAMLNYESAKKLLPAGQTSRIASGPTDPAYLSVQVQLLPYFEQEALRRQIREKENQYSDANLLAQANQPPTYLCPTDNSSARSMPLGWTNYFANSGTWVRWKGWDGVFGPVVGEGNADALPAISLAQVADGTSNTAAFSEAVAGLAPDIASPGAGDPLGDCYEFGGLPSSRTLAGLRSAFLAKSSSTASIPWSGEWRYRGYPWGEGTMWRSWYNHIVPPNSTCWLPAGDFWELIAPASSRHTGVVNVAMCDGSVQTVADGIDVEVWTSQGTRDSGDGNGS</sequence>
<dbReference type="InterPro" id="IPR011453">
    <property type="entry name" value="DUF1559"/>
</dbReference>
<proteinExistence type="predicted"/>
<reference evidence="4" key="1">
    <citation type="submission" date="2019-10" db="EMBL/GenBank/DDBJ databases">
        <title>Lacipirellula parvula gen. nov., sp. nov., representing a lineage of planctomycetes widespread in freshwater anoxic habitats, and description of the family Lacipirellulaceae.</title>
        <authorList>
            <person name="Dedysh S.N."/>
            <person name="Kulichevskaya I.S."/>
            <person name="Beletsky A.V."/>
            <person name="Rakitin A.L."/>
            <person name="Mardanov A.V."/>
            <person name="Ivanova A.A."/>
            <person name="Saltykova V.X."/>
            <person name="Rijpstra W.I.C."/>
            <person name="Sinninghe Damste J.S."/>
            <person name="Ravin N.V."/>
        </authorList>
    </citation>
    <scope>NUCLEOTIDE SEQUENCE [LARGE SCALE GENOMIC DNA]</scope>
    <source>
        <strain evidence="4">PX69</strain>
    </source>
</reference>
<evidence type="ECO:0000259" key="2">
    <source>
        <dbReference type="Pfam" id="PF07596"/>
    </source>
</evidence>
<evidence type="ECO:0000256" key="1">
    <source>
        <dbReference type="SAM" id="Phobius"/>
    </source>
</evidence>
<dbReference type="EMBL" id="AP021861">
    <property type="protein sequence ID" value="BBO30878.1"/>
    <property type="molecule type" value="Genomic_DNA"/>
</dbReference>
<dbReference type="PANTHER" id="PTHR30093:SF2">
    <property type="entry name" value="TYPE II SECRETION SYSTEM PROTEIN H"/>
    <property type="match status" value="1"/>
</dbReference>
<dbReference type="Gene3D" id="3.30.700.10">
    <property type="entry name" value="Glycoprotein, Type 4 Pilin"/>
    <property type="match status" value="1"/>
</dbReference>
<keyword evidence="1" id="KW-0812">Transmembrane</keyword>
<gene>
    <name evidence="3" type="ORF">PLANPX_0490</name>
</gene>
<dbReference type="RefSeq" id="WP_152097129.1">
    <property type="nucleotide sequence ID" value="NZ_AP021861.1"/>
</dbReference>
<dbReference type="PANTHER" id="PTHR30093">
    <property type="entry name" value="GENERAL SECRETION PATHWAY PROTEIN G"/>
    <property type="match status" value="1"/>
</dbReference>
<organism evidence="3 4">
    <name type="scientific">Lacipirellula parvula</name>
    <dbReference type="NCBI Taxonomy" id="2650471"/>
    <lineage>
        <taxon>Bacteria</taxon>
        <taxon>Pseudomonadati</taxon>
        <taxon>Planctomycetota</taxon>
        <taxon>Planctomycetia</taxon>
        <taxon>Pirellulales</taxon>
        <taxon>Lacipirellulaceae</taxon>
        <taxon>Lacipirellula</taxon>
    </lineage>
</organism>
<feature type="transmembrane region" description="Helical" evidence="1">
    <location>
        <begin position="21"/>
        <end position="45"/>
    </location>
</feature>
<dbReference type="Proteomes" id="UP000326837">
    <property type="component" value="Chromosome"/>
</dbReference>
<dbReference type="NCBIfam" id="TIGR04294">
    <property type="entry name" value="pre_pil_HX9DG"/>
    <property type="match status" value="1"/>
</dbReference>
<dbReference type="Pfam" id="PF07963">
    <property type="entry name" value="N_methyl"/>
    <property type="match status" value="1"/>
</dbReference>
<evidence type="ECO:0000313" key="4">
    <source>
        <dbReference type="Proteomes" id="UP000326837"/>
    </source>
</evidence>
<keyword evidence="1" id="KW-1133">Transmembrane helix</keyword>
<protein>
    <recommendedName>
        <fullName evidence="2">DUF1559 domain-containing protein</fullName>
    </recommendedName>
</protein>
<accession>A0A5K7X2K3</accession>
<evidence type="ECO:0000313" key="3">
    <source>
        <dbReference type="EMBL" id="BBO30878.1"/>
    </source>
</evidence>
<dbReference type="Pfam" id="PF07596">
    <property type="entry name" value="SBP_bac_10"/>
    <property type="match status" value="1"/>
</dbReference>
<dbReference type="InterPro" id="IPR045584">
    <property type="entry name" value="Pilin-like"/>
</dbReference>
<dbReference type="PROSITE" id="PS00409">
    <property type="entry name" value="PROKAR_NTER_METHYL"/>
    <property type="match status" value="1"/>
</dbReference>
<dbReference type="NCBIfam" id="TIGR02532">
    <property type="entry name" value="IV_pilin_GFxxxE"/>
    <property type="match status" value="1"/>
</dbReference>
<feature type="domain" description="DUF1559" evidence="2">
    <location>
        <begin position="46"/>
        <end position="329"/>
    </location>
</feature>
<name>A0A5K7X2K3_9BACT</name>
<dbReference type="KEGG" id="lpav:PLANPX_0490"/>
<keyword evidence="1" id="KW-0472">Membrane</keyword>
<dbReference type="InterPro" id="IPR027558">
    <property type="entry name" value="Pre_pil_HX9DG_C"/>
</dbReference>